<keyword evidence="3" id="KW-1185">Reference proteome</keyword>
<sequence>MDRRVRRGLVLALVCALFGAGAAPARAQVLTDLTDWNLTESVSAWGGGTQFHISQSGDGWAAFRWLDSPAKTTVISGNTCMDLYYLGGGSIAAGNTSYLNLFSGSPGACFVLRGRTAIGSGAMYNHDGRLKR</sequence>
<dbReference type="EMBL" id="JAPCID010000013">
    <property type="protein sequence ID" value="MDA0138091.1"/>
    <property type="molecule type" value="Genomic_DNA"/>
</dbReference>
<gene>
    <name evidence="2" type="ORF">OJ962_11310</name>
</gene>
<dbReference type="Proteomes" id="UP001147700">
    <property type="component" value="Unassembled WGS sequence"/>
</dbReference>
<accession>A0ABT4RHR7</accession>
<evidence type="ECO:0000256" key="1">
    <source>
        <dbReference type="SAM" id="SignalP"/>
    </source>
</evidence>
<feature type="signal peptide" evidence="1">
    <location>
        <begin position="1"/>
        <end position="27"/>
    </location>
</feature>
<name>A0ABT4RHR7_9ACTN</name>
<organism evidence="2 3">
    <name type="scientific">Solirubrobacter deserti</name>
    <dbReference type="NCBI Taxonomy" id="2282478"/>
    <lineage>
        <taxon>Bacteria</taxon>
        <taxon>Bacillati</taxon>
        <taxon>Actinomycetota</taxon>
        <taxon>Thermoleophilia</taxon>
        <taxon>Solirubrobacterales</taxon>
        <taxon>Solirubrobacteraceae</taxon>
        <taxon>Solirubrobacter</taxon>
    </lineage>
</organism>
<feature type="chain" id="PRO_5045368164" evidence="1">
    <location>
        <begin position="28"/>
        <end position="132"/>
    </location>
</feature>
<evidence type="ECO:0000313" key="2">
    <source>
        <dbReference type="EMBL" id="MDA0138091.1"/>
    </source>
</evidence>
<reference evidence="2" key="1">
    <citation type="submission" date="2022-10" db="EMBL/GenBank/DDBJ databases">
        <title>The WGS of Solirubrobacter sp. CPCC 204708.</title>
        <authorList>
            <person name="Jiang Z."/>
        </authorList>
    </citation>
    <scope>NUCLEOTIDE SEQUENCE</scope>
    <source>
        <strain evidence="2">CPCC 204708</strain>
    </source>
</reference>
<proteinExistence type="predicted"/>
<evidence type="ECO:0000313" key="3">
    <source>
        <dbReference type="Proteomes" id="UP001147700"/>
    </source>
</evidence>
<protein>
    <submittedName>
        <fullName evidence="2">Uncharacterized protein</fullName>
    </submittedName>
</protein>
<comment type="caution">
    <text evidence="2">The sequence shown here is derived from an EMBL/GenBank/DDBJ whole genome shotgun (WGS) entry which is preliminary data.</text>
</comment>
<keyword evidence="1" id="KW-0732">Signal</keyword>
<dbReference type="RefSeq" id="WP_202954167.1">
    <property type="nucleotide sequence ID" value="NZ_JAPCID010000013.1"/>
</dbReference>